<name>A0AAV2GXQ6_LYMST</name>
<organism evidence="2 3">
    <name type="scientific">Lymnaea stagnalis</name>
    <name type="common">Great pond snail</name>
    <name type="synonym">Helix stagnalis</name>
    <dbReference type="NCBI Taxonomy" id="6523"/>
    <lineage>
        <taxon>Eukaryota</taxon>
        <taxon>Metazoa</taxon>
        <taxon>Spiralia</taxon>
        <taxon>Lophotrochozoa</taxon>
        <taxon>Mollusca</taxon>
        <taxon>Gastropoda</taxon>
        <taxon>Heterobranchia</taxon>
        <taxon>Euthyneura</taxon>
        <taxon>Panpulmonata</taxon>
        <taxon>Hygrophila</taxon>
        <taxon>Lymnaeoidea</taxon>
        <taxon>Lymnaeidae</taxon>
        <taxon>Lymnaea</taxon>
    </lineage>
</organism>
<gene>
    <name evidence="2" type="ORF">GSLYS_00000325001</name>
</gene>
<dbReference type="AlphaFoldDB" id="A0AAV2GXQ6"/>
<keyword evidence="3" id="KW-1185">Reference proteome</keyword>
<protein>
    <submittedName>
        <fullName evidence="2">Uncharacterized protein</fullName>
    </submittedName>
</protein>
<dbReference type="EMBL" id="CAXITT010000002">
    <property type="protein sequence ID" value="CAL1526148.1"/>
    <property type="molecule type" value="Genomic_DNA"/>
</dbReference>
<comment type="caution">
    <text evidence="2">The sequence shown here is derived from an EMBL/GenBank/DDBJ whole genome shotgun (WGS) entry which is preliminary data.</text>
</comment>
<evidence type="ECO:0000256" key="1">
    <source>
        <dbReference type="SAM" id="SignalP"/>
    </source>
</evidence>
<feature type="signal peptide" evidence="1">
    <location>
        <begin position="1"/>
        <end position="22"/>
    </location>
</feature>
<proteinExistence type="predicted"/>
<dbReference type="Proteomes" id="UP001497497">
    <property type="component" value="Unassembled WGS sequence"/>
</dbReference>
<evidence type="ECO:0000313" key="2">
    <source>
        <dbReference type="EMBL" id="CAL1526148.1"/>
    </source>
</evidence>
<evidence type="ECO:0000313" key="3">
    <source>
        <dbReference type="Proteomes" id="UP001497497"/>
    </source>
</evidence>
<accession>A0AAV2GXQ6</accession>
<feature type="chain" id="PRO_5043472187" evidence="1">
    <location>
        <begin position="23"/>
        <end position="169"/>
    </location>
</feature>
<sequence length="169" mass="18829">MTSSNISGMVIICSVLLSVANGQPPSGLPVSRAELLKEPEMIAALMYGLDWPEIRNRYLQGTDTYNQDVQGTNTYNNDGPGPLYPQDDLDYLRIDHNVGLGYKAQQSALEKGGFVLPGAYGKRGIYPPERLNYFKRSSLNELIRRLMALRGNYYTNGRASMMRFGAGRK</sequence>
<reference evidence="2 3" key="1">
    <citation type="submission" date="2024-04" db="EMBL/GenBank/DDBJ databases">
        <authorList>
            <consortium name="Genoscope - CEA"/>
            <person name="William W."/>
        </authorList>
    </citation>
    <scope>NUCLEOTIDE SEQUENCE [LARGE SCALE GENOMIC DNA]</scope>
</reference>
<keyword evidence="1" id="KW-0732">Signal</keyword>